<comment type="caution">
    <text evidence="2">The sequence shown here is derived from an EMBL/GenBank/DDBJ whole genome shotgun (WGS) entry which is preliminary data.</text>
</comment>
<evidence type="ECO:0000259" key="1">
    <source>
        <dbReference type="Pfam" id="PF07872"/>
    </source>
</evidence>
<dbReference type="Proteomes" id="UP000030012">
    <property type="component" value="Unassembled WGS sequence"/>
</dbReference>
<proteinExistence type="predicted"/>
<dbReference type="EMBL" id="JENJ01000021">
    <property type="protein sequence ID" value="KGM96485.1"/>
    <property type="molecule type" value="Genomic_DNA"/>
</dbReference>
<organism evidence="2 3">
    <name type="scientific">Clostridium novyi A str. 4552</name>
    <dbReference type="NCBI Taxonomy" id="1444289"/>
    <lineage>
        <taxon>Bacteria</taxon>
        <taxon>Bacillati</taxon>
        <taxon>Bacillota</taxon>
        <taxon>Clostridia</taxon>
        <taxon>Eubacteriales</taxon>
        <taxon>Clostridiaceae</taxon>
        <taxon>Clostridium</taxon>
    </lineage>
</organism>
<evidence type="ECO:0000313" key="3">
    <source>
        <dbReference type="Proteomes" id="UP000030012"/>
    </source>
</evidence>
<dbReference type="Pfam" id="PF07872">
    <property type="entry name" value="DUF1659"/>
    <property type="match status" value="1"/>
</dbReference>
<dbReference type="AlphaFoldDB" id="A0A0A0IA29"/>
<feature type="domain" description="DUF1659" evidence="1">
    <location>
        <begin position="2"/>
        <end position="71"/>
    </location>
</feature>
<gene>
    <name evidence="2" type="ORF">Z968_06150</name>
</gene>
<evidence type="ECO:0000313" key="2">
    <source>
        <dbReference type="EMBL" id="KGM96485.1"/>
    </source>
</evidence>
<protein>
    <recommendedName>
        <fullName evidence="1">DUF1659 domain-containing protein</fullName>
    </recommendedName>
</protein>
<dbReference type="RefSeq" id="WP_039254681.1">
    <property type="nucleotide sequence ID" value="NZ_JENJ01000021.1"/>
</dbReference>
<dbReference type="InterPro" id="IPR012454">
    <property type="entry name" value="DUF1659"/>
</dbReference>
<dbReference type="OrthoDB" id="1955198at2"/>
<name>A0A0A0IA29_CLONO</name>
<sequence length="73" mass="8513">MINARNYKSSLVLKYLAGADKKGRDVFKTQRLQKLIPEATDEGVFEVALEIKKLLRFEDVRIFRENNTVLTRN</sequence>
<reference evidence="2 3" key="1">
    <citation type="submission" date="2014-01" db="EMBL/GenBank/DDBJ databases">
        <title>Plasmidome dynamics in the species complex Clostridium novyi sensu lato converts strains of independent lineages into distinctly different pathogens.</title>
        <authorList>
            <person name="Skarin H."/>
            <person name="Segerman B."/>
        </authorList>
    </citation>
    <scope>NUCLEOTIDE SEQUENCE [LARGE SCALE GENOMIC DNA]</scope>
    <source>
        <strain evidence="2 3">4552</strain>
    </source>
</reference>
<accession>A0A0A0IA29</accession>